<gene>
    <name evidence="2" type="ORF">ARMOST_04666</name>
</gene>
<proteinExistence type="predicted"/>
<feature type="compositionally biased region" description="Basic and acidic residues" evidence="1">
    <location>
        <begin position="391"/>
        <end position="401"/>
    </location>
</feature>
<feature type="region of interest" description="Disordered" evidence="1">
    <location>
        <begin position="1"/>
        <end position="30"/>
    </location>
</feature>
<reference evidence="3" key="1">
    <citation type="journal article" date="2017" name="Nat. Ecol. Evol.">
        <title>Genome expansion and lineage-specific genetic innovations in the forest pathogenic fungi Armillaria.</title>
        <authorList>
            <person name="Sipos G."/>
            <person name="Prasanna A.N."/>
            <person name="Walter M.C."/>
            <person name="O'Connor E."/>
            <person name="Balint B."/>
            <person name="Krizsan K."/>
            <person name="Kiss B."/>
            <person name="Hess J."/>
            <person name="Varga T."/>
            <person name="Slot J."/>
            <person name="Riley R."/>
            <person name="Boka B."/>
            <person name="Rigling D."/>
            <person name="Barry K."/>
            <person name="Lee J."/>
            <person name="Mihaltcheva S."/>
            <person name="LaButti K."/>
            <person name="Lipzen A."/>
            <person name="Waldron R."/>
            <person name="Moloney N.M."/>
            <person name="Sperisen C."/>
            <person name="Kredics L."/>
            <person name="Vagvoelgyi C."/>
            <person name="Patrignani A."/>
            <person name="Fitzpatrick D."/>
            <person name="Nagy I."/>
            <person name="Doyle S."/>
            <person name="Anderson J.B."/>
            <person name="Grigoriev I.V."/>
            <person name="Gueldener U."/>
            <person name="Muensterkoetter M."/>
            <person name="Nagy L.G."/>
        </authorList>
    </citation>
    <scope>NUCLEOTIDE SEQUENCE [LARGE SCALE GENOMIC DNA]</scope>
    <source>
        <strain evidence="3">C18/9</strain>
    </source>
</reference>
<protein>
    <submittedName>
        <fullName evidence="2">Uncharacterized protein</fullName>
    </submittedName>
</protein>
<dbReference type="AlphaFoldDB" id="A0A284QXY6"/>
<accession>A0A284QXY6</accession>
<organism evidence="2 3">
    <name type="scientific">Armillaria ostoyae</name>
    <name type="common">Armillaria root rot fungus</name>
    <dbReference type="NCBI Taxonomy" id="47428"/>
    <lineage>
        <taxon>Eukaryota</taxon>
        <taxon>Fungi</taxon>
        <taxon>Dikarya</taxon>
        <taxon>Basidiomycota</taxon>
        <taxon>Agaricomycotina</taxon>
        <taxon>Agaricomycetes</taxon>
        <taxon>Agaricomycetidae</taxon>
        <taxon>Agaricales</taxon>
        <taxon>Marasmiineae</taxon>
        <taxon>Physalacriaceae</taxon>
        <taxon>Armillaria</taxon>
    </lineage>
</organism>
<evidence type="ECO:0000313" key="2">
    <source>
        <dbReference type="EMBL" id="SJL01346.1"/>
    </source>
</evidence>
<feature type="compositionally biased region" description="Pro residues" evidence="1">
    <location>
        <begin position="1"/>
        <end position="14"/>
    </location>
</feature>
<evidence type="ECO:0000256" key="1">
    <source>
        <dbReference type="SAM" id="MobiDB-lite"/>
    </source>
</evidence>
<feature type="region of interest" description="Disordered" evidence="1">
    <location>
        <begin position="391"/>
        <end position="422"/>
    </location>
</feature>
<feature type="region of interest" description="Disordered" evidence="1">
    <location>
        <begin position="342"/>
        <end position="365"/>
    </location>
</feature>
<evidence type="ECO:0000313" key="3">
    <source>
        <dbReference type="Proteomes" id="UP000219338"/>
    </source>
</evidence>
<dbReference type="OrthoDB" id="10678433at2759"/>
<name>A0A284QXY6_ARMOS</name>
<keyword evidence="3" id="KW-1185">Reference proteome</keyword>
<dbReference type="EMBL" id="FUEG01000003">
    <property type="protein sequence ID" value="SJL01346.1"/>
    <property type="molecule type" value="Genomic_DNA"/>
</dbReference>
<dbReference type="Proteomes" id="UP000219338">
    <property type="component" value="Unassembled WGS sequence"/>
</dbReference>
<sequence length="544" mass="62118">MNHPPRPLCPPLPKPQTSHGKDKYGTPRADKECGPWLQSSQVTPNIPCTPSPNVVERPFTATSDYRRDLWTLFHSPTLPLPPYTPAILTRAMATNQPHPRMGVSHLHFPTCSPAHYCPPHLRPAPGHFPSNSEDSNTDALDPFAPERIIIIRDSLPSPREDDDPLNAEGPEYEWPALAPVNQEILRPESYKDVISKLTTLPEALMINFPWISTLPTREEICYPVPAGPLPLRQEYLPTEEDTYMALPLDLSYLGYDLRLPRSTAIYGSPYTPSPYRRVTNLTLMGETIFDHFTYDYETFGGMVDDVPYLQRAYRRVDSVPSPHPLPDSPQWLIRQHGQYHGPKTSNLFAGGDTPGGSQQPKQDNEECLWQAVTEAEEKQKEVDRLRQELEDAEKNHDDHVTFWRLPNKSKEPDRGQPADLPQPPNHYCMLWKQDDQYSVPCLPLNHGRPNPLPQPVGTADADTPFFSIKPIMMQIPKVFKGEHDDIECFFRDCMMYFEAFAQYFLLPSQTVPFAVSLFDRPAKDWWVHKRQEFWSTSIVDPALP</sequence>
<feature type="compositionally biased region" description="Basic and acidic residues" evidence="1">
    <location>
        <begin position="19"/>
        <end position="30"/>
    </location>
</feature>